<dbReference type="SUPFAM" id="SSF56112">
    <property type="entry name" value="Protein kinase-like (PK-like)"/>
    <property type="match status" value="1"/>
</dbReference>
<dbReference type="Gene3D" id="1.10.510.10">
    <property type="entry name" value="Transferase(Phosphotransferase) domain 1"/>
    <property type="match status" value="1"/>
</dbReference>
<dbReference type="InterPro" id="IPR000719">
    <property type="entry name" value="Prot_kinase_dom"/>
</dbReference>
<dbReference type="InterPro" id="IPR011009">
    <property type="entry name" value="Kinase-like_dom_sf"/>
</dbReference>
<dbReference type="SUPFAM" id="SSF49879">
    <property type="entry name" value="SMAD/FHA domain"/>
    <property type="match status" value="1"/>
</dbReference>
<comment type="cofactor">
    <cofactor evidence="1">
        <name>Mg(2+)</name>
        <dbReference type="ChEBI" id="CHEBI:18420"/>
    </cofactor>
</comment>
<evidence type="ECO:0000256" key="2">
    <source>
        <dbReference type="ARBA" id="ARBA00022741"/>
    </source>
</evidence>
<feature type="compositionally biased region" description="Polar residues" evidence="6">
    <location>
        <begin position="448"/>
        <end position="457"/>
    </location>
</feature>
<dbReference type="PROSITE" id="PS00107">
    <property type="entry name" value="PROTEIN_KINASE_ATP"/>
    <property type="match status" value="1"/>
</dbReference>
<evidence type="ECO:0000259" key="7">
    <source>
        <dbReference type="PROSITE" id="PS50006"/>
    </source>
</evidence>
<dbReference type="PROSITE" id="PS50011">
    <property type="entry name" value="PROTEIN_KINASE_DOM"/>
    <property type="match status" value="1"/>
</dbReference>
<evidence type="ECO:0000313" key="9">
    <source>
        <dbReference type="Proteomes" id="UP000887566"/>
    </source>
</evidence>
<dbReference type="PANTHER" id="PTHR24347">
    <property type="entry name" value="SERINE/THREONINE-PROTEIN KINASE"/>
    <property type="match status" value="1"/>
</dbReference>
<dbReference type="SMART" id="SM00240">
    <property type="entry name" value="FHA"/>
    <property type="match status" value="1"/>
</dbReference>
<dbReference type="Gene3D" id="2.60.200.20">
    <property type="match status" value="1"/>
</dbReference>
<dbReference type="Gene3D" id="3.30.200.20">
    <property type="entry name" value="Phosphorylase Kinase, domain 1"/>
    <property type="match status" value="1"/>
</dbReference>
<feature type="domain" description="FHA" evidence="7">
    <location>
        <begin position="43"/>
        <end position="103"/>
    </location>
</feature>
<feature type="region of interest" description="Disordered" evidence="6">
    <location>
        <begin position="448"/>
        <end position="477"/>
    </location>
</feature>
<feature type="domain" description="Protein kinase" evidence="8">
    <location>
        <begin position="150"/>
        <end position="425"/>
    </location>
</feature>
<evidence type="ECO:0000256" key="6">
    <source>
        <dbReference type="SAM" id="MobiDB-lite"/>
    </source>
</evidence>
<keyword evidence="2 4" id="KW-0547">Nucleotide-binding</keyword>
<dbReference type="SMART" id="SM00220">
    <property type="entry name" value="S_TKc"/>
    <property type="match status" value="1"/>
</dbReference>
<feature type="binding site" evidence="4">
    <location>
        <position position="180"/>
    </location>
    <ligand>
        <name>ATP</name>
        <dbReference type="ChEBI" id="CHEBI:30616"/>
    </ligand>
</feature>
<dbReference type="PROSITE" id="PS00108">
    <property type="entry name" value="PROTEIN_KINASE_ST"/>
    <property type="match status" value="1"/>
</dbReference>
<dbReference type="InterPro" id="IPR008271">
    <property type="entry name" value="Ser/Thr_kinase_AS"/>
</dbReference>
<dbReference type="FunFam" id="1.10.510.10:FF:000571">
    <property type="entry name" value="Maternal embryonic leucine zipper kinase"/>
    <property type="match status" value="1"/>
</dbReference>
<dbReference type="InterPro" id="IPR008984">
    <property type="entry name" value="SMAD_FHA_dom_sf"/>
</dbReference>
<dbReference type="GO" id="GO:0004674">
    <property type="term" value="F:protein serine/threonine kinase activity"/>
    <property type="evidence" value="ECO:0007669"/>
    <property type="project" value="UniProtKB-KW"/>
</dbReference>
<organism evidence="9 10">
    <name type="scientific">Plectus sambesii</name>
    <dbReference type="NCBI Taxonomy" id="2011161"/>
    <lineage>
        <taxon>Eukaryota</taxon>
        <taxon>Metazoa</taxon>
        <taxon>Ecdysozoa</taxon>
        <taxon>Nematoda</taxon>
        <taxon>Chromadorea</taxon>
        <taxon>Plectida</taxon>
        <taxon>Plectina</taxon>
        <taxon>Plectoidea</taxon>
        <taxon>Plectidae</taxon>
        <taxon>Plectus</taxon>
    </lineage>
</organism>
<keyword evidence="5" id="KW-0723">Serine/threonine-protein kinase</keyword>
<dbReference type="InterPro" id="IPR017441">
    <property type="entry name" value="Protein_kinase_ATP_BS"/>
</dbReference>
<dbReference type="AlphaFoldDB" id="A0A914VZ62"/>
<name>A0A914VZ62_9BILA</name>
<dbReference type="Pfam" id="PF00498">
    <property type="entry name" value="FHA"/>
    <property type="match status" value="1"/>
</dbReference>
<proteinExistence type="inferred from homology"/>
<dbReference type="GO" id="GO:0005524">
    <property type="term" value="F:ATP binding"/>
    <property type="evidence" value="ECO:0007669"/>
    <property type="project" value="UniProtKB-UniRule"/>
</dbReference>
<keyword evidence="3 4" id="KW-0067">ATP-binding</keyword>
<dbReference type="InterPro" id="IPR000253">
    <property type="entry name" value="FHA_dom"/>
</dbReference>
<keyword evidence="5" id="KW-0808">Transferase</keyword>
<keyword evidence="9" id="KW-1185">Reference proteome</keyword>
<comment type="similarity">
    <text evidence="5">Belongs to the protein kinase superfamily.</text>
</comment>
<evidence type="ECO:0000256" key="3">
    <source>
        <dbReference type="ARBA" id="ARBA00022840"/>
    </source>
</evidence>
<evidence type="ECO:0000313" key="10">
    <source>
        <dbReference type="WBParaSite" id="PSAMB.scaffold26size110003.g638.t1"/>
    </source>
</evidence>
<dbReference type="Proteomes" id="UP000887566">
    <property type="component" value="Unplaced"/>
</dbReference>
<keyword evidence="5" id="KW-0418">Kinase</keyword>
<evidence type="ECO:0000256" key="5">
    <source>
        <dbReference type="RuleBase" id="RU000304"/>
    </source>
</evidence>
<evidence type="ECO:0000256" key="4">
    <source>
        <dbReference type="PROSITE-ProRule" id="PRU10141"/>
    </source>
</evidence>
<dbReference type="WBParaSite" id="PSAMB.scaffold26size110003.g638.t1">
    <property type="protein sequence ID" value="PSAMB.scaffold26size110003.g638.t1"/>
    <property type="gene ID" value="PSAMB.scaffold26size110003.g638"/>
</dbReference>
<evidence type="ECO:0000259" key="8">
    <source>
        <dbReference type="PROSITE" id="PS50011"/>
    </source>
</evidence>
<dbReference type="Pfam" id="PF00069">
    <property type="entry name" value="Pkinase"/>
    <property type="match status" value="1"/>
</dbReference>
<accession>A0A914VZ62</accession>
<protein>
    <submittedName>
        <fullName evidence="10">Uncharacterized protein</fullName>
    </submittedName>
</protein>
<sequence length="477" mass="53804">MAATQEAFSQSSLFDGDLSMDAYGKLLPLLSGFEHISLSKINYKMGRCETDEGVDFTFHPLKLAHPQMYLGISKHHATIIRENDTTFIHDYSQNGTFVNGDRVGKGNHRVLLSGDVLSFANQRWKLFTYFEELNDTANSVYPSELKEKFVVSAKELGRGAMGQVMLAYVKAEPTRRVAVKVIDKGTLAMKSGLTSGAFVAPSEQIRREIDIMRAIKHPNCIEVEDVFDSPRLAFIVMELVEGGELFDRIVEEKRQGRGLGEALSKFYCYQMLKAIQYLHRKGITHRDLKPENILLATREEETLLKVSDFGLSKVIDEHTVLRTFCGTPNYLAPEIVSSNGAGSYTKAIDLWSLGVILFTSLVGYPPFSKDYTDLPLNQQIIKGRLLFTKLWKSISGEAQDLINNLLLVDPNRRLTADQALAHEWFKDDTMLAKAHAVMSQHKYWTNADGTTTLTSPQRNKRTRQVDMEVDDPLPKKR</sequence>
<reference evidence="10" key="1">
    <citation type="submission" date="2022-11" db="UniProtKB">
        <authorList>
            <consortium name="WormBaseParasite"/>
        </authorList>
    </citation>
    <scope>IDENTIFICATION</scope>
</reference>
<dbReference type="PROSITE" id="PS50006">
    <property type="entry name" value="FHA_DOMAIN"/>
    <property type="match status" value="1"/>
</dbReference>
<evidence type="ECO:0000256" key="1">
    <source>
        <dbReference type="ARBA" id="ARBA00001946"/>
    </source>
</evidence>